<dbReference type="InterPro" id="IPR002513">
    <property type="entry name" value="Tn3_Tnp_DDE_dom"/>
</dbReference>
<organism evidence="2 3">
    <name type="scientific">Clostridium kluyveri</name>
    <dbReference type="NCBI Taxonomy" id="1534"/>
    <lineage>
        <taxon>Bacteria</taxon>
        <taxon>Bacillati</taxon>
        <taxon>Bacillota</taxon>
        <taxon>Clostridia</taxon>
        <taxon>Eubacteriales</taxon>
        <taxon>Clostridiaceae</taxon>
        <taxon>Clostridium</taxon>
    </lineage>
</organism>
<protein>
    <recommendedName>
        <fullName evidence="1">Tn3 transposase DDE domain-containing protein</fullName>
    </recommendedName>
</protein>
<dbReference type="EMBL" id="CP018335">
    <property type="protein sequence ID" value="APM40822.1"/>
    <property type="molecule type" value="Genomic_DNA"/>
</dbReference>
<sequence length="154" mass="17870">MNVLSKNRINKERIIRYWNDFMRVAGSLMLGTVNTTQLIKALQHGGKPIMLGKVIGELGRIFKTKHNLTYIDDEAYRRKILTQLNRGEFRHSLARALWNSKKGELHQNYREGQEDQLGALGFIVNAIVIWNTKYIGLVLDAIRDKDKILEYEDI</sequence>
<dbReference type="Pfam" id="PF01526">
    <property type="entry name" value="DDE_Tnp_Tn3"/>
    <property type="match status" value="1"/>
</dbReference>
<accession>A0A1L5FCT0</accession>
<evidence type="ECO:0000313" key="2">
    <source>
        <dbReference type="EMBL" id="APM40822.1"/>
    </source>
</evidence>
<reference evidence="2 3" key="1">
    <citation type="submission" date="2016-12" db="EMBL/GenBank/DDBJ databases">
        <title>Complete genome sequence of Clostridium kluyveri JZZ isolated from the pit mud of a Chinese flavor liquor-making factory.</title>
        <authorList>
            <person name="Wang Y."/>
        </authorList>
    </citation>
    <scope>NUCLEOTIDE SEQUENCE [LARGE SCALE GENOMIC DNA]</scope>
    <source>
        <strain evidence="2 3">JZZ</strain>
    </source>
</reference>
<dbReference type="Proteomes" id="UP000184604">
    <property type="component" value="Chromosome"/>
</dbReference>
<proteinExistence type="predicted"/>
<evidence type="ECO:0000313" key="3">
    <source>
        <dbReference type="Proteomes" id="UP000184604"/>
    </source>
</evidence>
<name>A0A1L5FCT0_CLOKL</name>
<dbReference type="GO" id="GO:0006313">
    <property type="term" value="P:DNA transposition"/>
    <property type="evidence" value="ECO:0007669"/>
    <property type="project" value="InterPro"/>
</dbReference>
<dbReference type="AlphaFoldDB" id="A0A1L5FCT0"/>
<evidence type="ECO:0000259" key="1">
    <source>
        <dbReference type="Pfam" id="PF01526"/>
    </source>
</evidence>
<gene>
    <name evidence="2" type="ORF">BS101_19975</name>
</gene>
<feature type="domain" description="Tn3 transposase DDE" evidence="1">
    <location>
        <begin position="4"/>
        <end position="150"/>
    </location>
</feature>
<dbReference type="GO" id="GO:0004803">
    <property type="term" value="F:transposase activity"/>
    <property type="evidence" value="ECO:0007669"/>
    <property type="project" value="InterPro"/>
</dbReference>